<reference evidence="2 3" key="1">
    <citation type="submission" date="2019-03" db="EMBL/GenBank/DDBJ databases">
        <title>Genomic Encyclopedia of Type Strains, Phase IV (KMG-IV): sequencing the most valuable type-strain genomes for metagenomic binning, comparative biology and taxonomic classification.</title>
        <authorList>
            <person name="Goeker M."/>
        </authorList>
    </citation>
    <scope>NUCLEOTIDE SEQUENCE [LARGE SCALE GENOMIC DNA]</scope>
    <source>
        <strain evidence="2 3">DSM 13587</strain>
    </source>
</reference>
<feature type="domain" description="Fe/B12 periplasmic-binding" evidence="1">
    <location>
        <begin position="60"/>
        <end position="320"/>
    </location>
</feature>
<dbReference type="Gene3D" id="1.20.58.2180">
    <property type="match status" value="1"/>
</dbReference>
<dbReference type="CDD" id="cd01142">
    <property type="entry name" value="TroA_e"/>
    <property type="match status" value="1"/>
</dbReference>
<protein>
    <submittedName>
        <fullName evidence="2">Iron complex transport system substrate-binding protein</fullName>
    </submittedName>
</protein>
<dbReference type="PANTHER" id="PTHR30535">
    <property type="entry name" value="VITAMIN B12-BINDING PROTEIN"/>
    <property type="match status" value="1"/>
</dbReference>
<dbReference type="AlphaFoldDB" id="A0A4R3N5E2"/>
<evidence type="ECO:0000313" key="3">
    <source>
        <dbReference type="Proteomes" id="UP000295717"/>
    </source>
</evidence>
<dbReference type="Gene3D" id="3.40.50.1980">
    <property type="entry name" value="Nitrogenase molybdenum iron protein domain"/>
    <property type="match status" value="2"/>
</dbReference>
<comment type="caution">
    <text evidence="2">The sequence shown here is derived from an EMBL/GenBank/DDBJ whole genome shotgun (WGS) entry which is preliminary data.</text>
</comment>
<dbReference type="InterPro" id="IPR050902">
    <property type="entry name" value="ABC_Transporter_SBP"/>
</dbReference>
<dbReference type="PROSITE" id="PS50983">
    <property type="entry name" value="FE_B12_PBP"/>
    <property type="match status" value="1"/>
</dbReference>
<dbReference type="Pfam" id="PF01497">
    <property type="entry name" value="Peripla_BP_2"/>
    <property type="match status" value="1"/>
</dbReference>
<accession>A0A4R3N5E2</accession>
<evidence type="ECO:0000259" key="1">
    <source>
        <dbReference type="PROSITE" id="PS50983"/>
    </source>
</evidence>
<name>A0A4R3N5E2_9GAMM</name>
<evidence type="ECO:0000313" key="2">
    <source>
        <dbReference type="EMBL" id="TCT24255.1"/>
    </source>
</evidence>
<dbReference type="InterPro" id="IPR002491">
    <property type="entry name" value="ABC_transptr_periplasmic_BD"/>
</dbReference>
<dbReference type="RefSeq" id="WP_207896061.1">
    <property type="nucleotide sequence ID" value="NZ_SMAO01000001.1"/>
</dbReference>
<dbReference type="PANTHER" id="PTHR30535:SF34">
    <property type="entry name" value="MOLYBDATE-BINDING PROTEIN MOLA"/>
    <property type="match status" value="1"/>
</dbReference>
<keyword evidence="3" id="KW-1185">Reference proteome</keyword>
<dbReference type="Proteomes" id="UP000295717">
    <property type="component" value="Unassembled WGS sequence"/>
</dbReference>
<dbReference type="SUPFAM" id="SSF53807">
    <property type="entry name" value="Helical backbone' metal receptor"/>
    <property type="match status" value="1"/>
</dbReference>
<sequence>MTTPRLFVRGFGAILIALTMVLFLLHVGTSETPEPLPGTPGRTLVDQAGQTLHLSEPVQRIGTPGISMASLILAIGGGDSLQAVAPEVRDNPWLQRLLPASSDLPTPFTRPAGVNLEELLRVRPDLVTLWVGNEPLGKRLEAVGIPVLYLGYANPEEMKTAARLLGQALGPAASARAETFVRYYDDNLRRVAERLADLPESARPKVYYASISPLQTEGRDSMIDAWIGAAGGINLAARAGLSRDVQVHLEDVLAWNPDLIVTLDATQQQAILTDPRWQDIRAVQQGRVLVSPRGINAWCTRAAETSLQILWAARVFHPERFADLDIGAETRRFYQRFYGYALNDEELARILSGAAPLGLTAATPARPLQH</sequence>
<proteinExistence type="predicted"/>
<dbReference type="EMBL" id="SMAO01000001">
    <property type="protein sequence ID" value="TCT24255.1"/>
    <property type="molecule type" value="Genomic_DNA"/>
</dbReference>
<gene>
    <name evidence="2" type="ORF">EDC35_101577</name>
</gene>
<organism evidence="2 3">
    <name type="scientific">Thiobaca trueperi</name>
    <dbReference type="NCBI Taxonomy" id="127458"/>
    <lineage>
        <taxon>Bacteria</taxon>
        <taxon>Pseudomonadati</taxon>
        <taxon>Pseudomonadota</taxon>
        <taxon>Gammaproteobacteria</taxon>
        <taxon>Chromatiales</taxon>
        <taxon>Chromatiaceae</taxon>
        <taxon>Thiobaca</taxon>
    </lineage>
</organism>